<reference evidence="2 3" key="1">
    <citation type="journal article" date="2018" name="Sci. Rep.">
        <title>Genomic signatures of local adaptation to the degree of environmental predictability in rotifers.</title>
        <authorList>
            <person name="Franch-Gras L."/>
            <person name="Hahn C."/>
            <person name="Garcia-Roger E.M."/>
            <person name="Carmona M.J."/>
            <person name="Serra M."/>
            <person name="Gomez A."/>
        </authorList>
    </citation>
    <scope>NUCLEOTIDE SEQUENCE [LARGE SCALE GENOMIC DNA]</scope>
    <source>
        <strain evidence="2">HYR1</strain>
    </source>
</reference>
<evidence type="ECO:0000256" key="1">
    <source>
        <dbReference type="SAM" id="MobiDB-lite"/>
    </source>
</evidence>
<sequence length="63" mass="7521">MKKERRDLKAIPISLVDKRLCKEKAQMGTMRIIYNIMMNTSVTNGKSRSPRFWKEPHQSKKER</sequence>
<protein>
    <submittedName>
        <fullName evidence="2">Uncharacterized protein</fullName>
    </submittedName>
</protein>
<gene>
    <name evidence="2" type="ORF">BpHYR1_051627</name>
</gene>
<feature type="region of interest" description="Disordered" evidence="1">
    <location>
        <begin position="42"/>
        <end position="63"/>
    </location>
</feature>
<evidence type="ECO:0000313" key="3">
    <source>
        <dbReference type="Proteomes" id="UP000276133"/>
    </source>
</evidence>
<name>A0A3M7QZQ9_BRAPC</name>
<dbReference type="AlphaFoldDB" id="A0A3M7QZQ9"/>
<feature type="compositionally biased region" description="Basic and acidic residues" evidence="1">
    <location>
        <begin position="52"/>
        <end position="63"/>
    </location>
</feature>
<dbReference type="EMBL" id="REGN01004651">
    <property type="protein sequence ID" value="RNA16709.1"/>
    <property type="molecule type" value="Genomic_DNA"/>
</dbReference>
<keyword evidence="3" id="KW-1185">Reference proteome</keyword>
<organism evidence="2 3">
    <name type="scientific">Brachionus plicatilis</name>
    <name type="common">Marine rotifer</name>
    <name type="synonym">Brachionus muelleri</name>
    <dbReference type="NCBI Taxonomy" id="10195"/>
    <lineage>
        <taxon>Eukaryota</taxon>
        <taxon>Metazoa</taxon>
        <taxon>Spiralia</taxon>
        <taxon>Gnathifera</taxon>
        <taxon>Rotifera</taxon>
        <taxon>Eurotatoria</taxon>
        <taxon>Monogononta</taxon>
        <taxon>Pseudotrocha</taxon>
        <taxon>Ploima</taxon>
        <taxon>Brachionidae</taxon>
        <taxon>Brachionus</taxon>
    </lineage>
</organism>
<proteinExistence type="predicted"/>
<comment type="caution">
    <text evidence="2">The sequence shown here is derived from an EMBL/GenBank/DDBJ whole genome shotgun (WGS) entry which is preliminary data.</text>
</comment>
<dbReference type="Proteomes" id="UP000276133">
    <property type="component" value="Unassembled WGS sequence"/>
</dbReference>
<accession>A0A3M7QZQ9</accession>
<evidence type="ECO:0000313" key="2">
    <source>
        <dbReference type="EMBL" id="RNA16709.1"/>
    </source>
</evidence>